<evidence type="ECO:0000256" key="1">
    <source>
        <dbReference type="SAM" id="MobiDB-lite"/>
    </source>
</evidence>
<feature type="compositionally biased region" description="Pro residues" evidence="1">
    <location>
        <begin position="114"/>
        <end position="125"/>
    </location>
</feature>
<dbReference type="Proteomes" id="UP001620626">
    <property type="component" value="Unassembled WGS sequence"/>
</dbReference>
<gene>
    <name evidence="2" type="ORF">niasHT_037579</name>
</gene>
<sequence>MGVARDFGPWALNAREFRRAGLNPRVWLGRRVNQSATDAVGGVAIFCVKRRDPLPAGRPRHFAGHRGPIPAGRPRHFAGQRGPPLFHGPPLSGGSDPSPNIPSARTPSLYCRGPPLPTAPRPVPIIPSSVGADPLSPPPRTLSHHSRGPPPSVGADPLSSTVPLSPVARTPPHHSAVRRCGSPLFHGPPPSIGADPLSSTDPSPPFRRPSVRIPSCHRRGPPSLYCRGPLPTIPSSVGADPISPKDPPLASSADPFSPLPLSQSDKGCASFAAHGGRGARLAGRRENSAQNGARGEILSPFSLGGGGMMACKI</sequence>
<organism evidence="2 3">
    <name type="scientific">Heterodera trifolii</name>
    <dbReference type="NCBI Taxonomy" id="157864"/>
    <lineage>
        <taxon>Eukaryota</taxon>
        <taxon>Metazoa</taxon>
        <taxon>Ecdysozoa</taxon>
        <taxon>Nematoda</taxon>
        <taxon>Chromadorea</taxon>
        <taxon>Rhabditida</taxon>
        <taxon>Tylenchina</taxon>
        <taxon>Tylenchomorpha</taxon>
        <taxon>Tylenchoidea</taxon>
        <taxon>Heteroderidae</taxon>
        <taxon>Heteroderinae</taxon>
        <taxon>Heterodera</taxon>
    </lineage>
</organism>
<accession>A0ABD2I2I6</accession>
<proteinExistence type="predicted"/>
<feature type="region of interest" description="Disordered" evidence="1">
    <location>
        <begin position="57"/>
        <end position="254"/>
    </location>
</feature>
<protein>
    <submittedName>
        <fullName evidence="2">Uncharacterized protein</fullName>
    </submittedName>
</protein>
<comment type="caution">
    <text evidence="2">The sequence shown here is derived from an EMBL/GenBank/DDBJ whole genome shotgun (WGS) entry which is preliminary data.</text>
</comment>
<keyword evidence="3" id="KW-1185">Reference proteome</keyword>
<dbReference type="EMBL" id="JBICBT010001291">
    <property type="protein sequence ID" value="KAL3074714.1"/>
    <property type="molecule type" value="Genomic_DNA"/>
</dbReference>
<feature type="compositionally biased region" description="Low complexity" evidence="1">
    <location>
        <begin position="88"/>
        <end position="98"/>
    </location>
</feature>
<reference evidence="2 3" key="1">
    <citation type="submission" date="2024-10" db="EMBL/GenBank/DDBJ databases">
        <authorList>
            <person name="Kim D."/>
        </authorList>
    </citation>
    <scope>NUCLEOTIDE SEQUENCE [LARGE SCALE GENOMIC DNA]</scope>
    <source>
        <strain evidence="2">BH-2024</strain>
    </source>
</reference>
<name>A0ABD2I2I6_9BILA</name>
<evidence type="ECO:0000313" key="2">
    <source>
        <dbReference type="EMBL" id="KAL3074714.1"/>
    </source>
</evidence>
<feature type="region of interest" description="Disordered" evidence="1">
    <location>
        <begin position="279"/>
        <end position="298"/>
    </location>
</feature>
<evidence type="ECO:0000313" key="3">
    <source>
        <dbReference type="Proteomes" id="UP001620626"/>
    </source>
</evidence>
<dbReference type="AlphaFoldDB" id="A0ABD2I2I6"/>